<feature type="compositionally biased region" description="Basic residues" evidence="1">
    <location>
        <begin position="15"/>
        <end position="31"/>
    </location>
</feature>
<dbReference type="EMBL" id="LT553750">
    <property type="protein sequence ID" value="SAM02232.1"/>
    <property type="molecule type" value="Genomic_DNA"/>
</dbReference>
<organism evidence="2">
    <name type="scientific">Absidia glauca</name>
    <name type="common">Pin mould</name>
    <dbReference type="NCBI Taxonomy" id="4829"/>
    <lineage>
        <taxon>Eukaryota</taxon>
        <taxon>Fungi</taxon>
        <taxon>Fungi incertae sedis</taxon>
        <taxon>Mucoromycota</taxon>
        <taxon>Mucoromycotina</taxon>
        <taxon>Mucoromycetes</taxon>
        <taxon>Mucorales</taxon>
        <taxon>Cunninghamellaceae</taxon>
        <taxon>Absidia</taxon>
    </lineage>
</organism>
<dbReference type="AlphaFoldDB" id="A0A168PE71"/>
<feature type="region of interest" description="Disordered" evidence="1">
    <location>
        <begin position="15"/>
        <end position="35"/>
    </location>
</feature>
<reference evidence="2" key="1">
    <citation type="submission" date="2016-04" db="EMBL/GenBank/DDBJ databases">
        <authorList>
            <person name="Evans L.H."/>
            <person name="Alamgir A."/>
            <person name="Owens N."/>
            <person name="Weber N.D."/>
            <person name="Virtaneva K."/>
            <person name="Barbian K."/>
            <person name="Babar A."/>
            <person name="Rosenke K."/>
        </authorList>
    </citation>
    <scope>NUCLEOTIDE SEQUENCE [LARGE SCALE GENOMIC DNA]</scope>
    <source>
        <strain evidence="2">CBS 101.48</strain>
    </source>
</reference>
<dbReference type="InParanoid" id="A0A168PE71"/>
<gene>
    <name evidence="2" type="primary">ABSGL_08003.1 scaffold 9429</name>
</gene>
<evidence type="ECO:0000313" key="3">
    <source>
        <dbReference type="Proteomes" id="UP000078561"/>
    </source>
</evidence>
<evidence type="ECO:0000313" key="2">
    <source>
        <dbReference type="EMBL" id="SAM02232.1"/>
    </source>
</evidence>
<proteinExistence type="predicted"/>
<keyword evidence="3" id="KW-1185">Reference proteome</keyword>
<evidence type="ECO:0000256" key="1">
    <source>
        <dbReference type="SAM" id="MobiDB-lite"/>
    </source>
</evidence>
<accession>A0A168PE71</accession>
<name>A0A168PE71_ABSGL</name>
<sequence>MKQWWSRHLHRRRPYCRRHRRSRSSVKRKRNDAKGKKLVMSVQAHIVGAVCGQDRVLDLQFAAKMRELNFSLHRTVLYGRYHGSHPPIPIFRRRAKFHGQQGKETYRPPDMH</sequence>
<dbReference type="Proteomes" id="UP000078561">
    <property type="component" value="Unassembled WGS sequence"/>
</dbReference>
<protein>
    <submittedName>
        <fullName evidence="2">Uncharacterized protein</fullName>
    </submittedName>
</protein>